<feature type="domain" description="Peptidase C45 hydrolase" evidence="2">
    <location>
        <begin position="372"/>
        <end position="596"/>
    </location>
</feature>
<feature type="chain" id="PRO_5012012409" evidence="1">
    <location>
        <begin position="32"/>
        <end position="607"/>
    </location>
</feature>
<evidence type="ECO:0000313" key="5">
    <source>
        <dbReference type="Proteomes" id="UP000194280"/>
    </source>
</evidence>
<dbReference type="EMBL" id="MUNK01000384">
    <property type="protein sequence ID" value="OTA22291.1"/>
    <property type="molecule type" value="Genomic_DNA"/>
</dbReference>
<dbReference type="Gene3D" id="3.30.420.10">
    <property type="entry name" value="Ribonuclease H-like superfamily/Ribonuclease H"/>
    <property type="match status" value="1"/>
</dbReference>
<feature type="signal peptide" evidence="1">
    <location>
        <begin position="1"/>
        <end position="31"/>
    </location>
</feature>
<accession>A0A1Z5SNG4</accession>
<dbReference type="STRING" id="1157616.A0A1Z5SNG4"/>
<sequence>MGSAAAMAGWKAALLKHTAFLVGLSSTGTKAEIAQAVQQRARQASQTLDRRRVISVDMGIRNLAYCVVDMPHNETFGQRQHGAKRACKHHSQECAKIKQQRRPPKGGFYPSALSKVAYEVVTGLLQHQPDVILIERQRFRSGGQAAVQEWTVRVNMLESMLWACLHTLQETKSTGTAEFPTIHAINPATVANFWVAGKHMDLEPQAEHYQANSGSLELQQPLKLPRKKIEKKDKVQIVRAWIEGSRDDVDLHFEGEAAQTADLFNSKGRGSSPQQVLPIGLKHGREARQQVAGTIAFYANMFKETSHMSWPKVQELAMSFEPVMRRKWPAYLEEIQGLAAGAGVKLADIIAVNVRTEIAFGLFSDGCTSLSWRTGKASFLAQNWDWMEEQKPHLIVLEIEQQGKPTIKMVTEAGLIGKIGLNSAGVGVCLNAIKAQGMDPTRIPCHLGLRLALESHSREEAVQRLEKYGVASACHMLIADATGGVGLEWSSVEMQKVSMNGLKQVFHSNHYLAKHPGVHDTNWLPDSNFRLTRIEQLCEGLEPEPSAEALHECFKDEMNYPGAICRAEVDGNTTATLFNIVMDLQVSEAKVVLGRPVAPEEVVSLSF</sequence>
<dbReference type="PANTHER" id="PTHR34180:SF1">
    <property type="entry name" value="BETA-ALANYL-DOPAMINE_CARCININE HYDROLASE"/>
    <property type="match status" value="1"/>
</dbReference>
<protein>
    <submittedName>
        <fullName evidence="4">Uncharacterized protein</fullName>
    </submittedName>
</protein>
<dbReference type="AlphaFoldDB" id="A0A1Z5SNG4"/>
<evidence type="ECO:0000313" key="4">
    <source>
        <dbReference type="EMBL" id="OTA22291.1"/>
    </source>
</evidence>
<evidence type="ECO:0000259" key="2">
    <source>
        <dbReference type="Pfam" id="PF03417"/>
    </source>
</evidence>
<feature type="domain" description="Mitochondrial resolvase Ydc2 catalytic" evidence="3">
    <location>
        <begin position="53"/>
        <end position="257"/>
    </location>
</feature>
<dbReference type="OrthoDB" id="189997at2759"/>
<dbReference type="InterPro" id="IPR005079">
    <property type="entry name" value="Peptidase_C45_hydrolase"/>
</dbReference>
<reference evidence="4 5" key="1">
    <citation type="submission" date="2017-01" db="EMBL/GenBank/DDBJ databases">
        <title>The recent genome duplication of the halophilic yeast Hortaea werneckii: insights from long-read sequencing.</title>
        <authorList>
            <person name="Sinha S."/>
            <person name="Flibotte S."/>
            <person name="Neira M."/>
            <person name="Lenassi M."/>
            <person name="Gostincar C."/>
            <person name="Stajich J.E."/>
            <person name="Nislow C.E."/>
        </authorList>
    </citation>
    <scope>NUCLEOTIDE SEQUENCE [LARGE SCALE GENOMIC DNA]</scope>
    <source>
        <strain evidence="4 5">EXF-2000</strain>
    </source>
</reference>
<dbReference type="Pfam" id="PF09159">
    <property type="entry name" value="Ydc2-catalyt"/>
    <property type="match status" value="1"/>
</dbReference>
<dbReference type="InterPro" id="IPR047794">
    <property type="entry name" value="C45_proenzyme-like"/>
</dbReference>
<evidence type="ECO:0000259" key="3">
    <source>
        <dbReference type="Pfam" id="PF09159"/>
    </source>
</evidence>
<dbReference type="SUPFAM" id="SSF53098">
    <property type="entry name" value="Ribonuclease H-like"/>
    <property type="match status" value="1"/>
</dbReference>
<dbReference type="CDD" id="cd16963">
    <property type="entry name" value="CCE1"/>
    <property type="match status" value="1"/>
</dbReference>
<proteinExistence type="predicted"/>
<dbReference type="GO" id="GO:0003676">
    <property type="term" value="F:nucleic acid binding"/>
    <property type="evidence" value="ECO:0007669"/>
    <property type="project" value="InterPro"/>
</dbReference>
<dbReference type="InterPro" id="IPR036397">
    <property type="entry name" value="RNaseH_sf"/>
</dbReference>
<dbReference type="Gene3D" id="1.10.10.2120">
    <property type="match status" value="1"/>
</dbReference>
<dbReference type="Pfam" id="PF03417">
    <property type="entry name" value="AAT"/>
    <property type="match status" value="1"/>
</dbReference>
<dbReference type="PANTHER" id="PTHR34180">
    <property type="entry name" value="PEPTIDASE C45"/>
    <property type="match status" value="1"/>
</dbReference>
<dbReference type="InterPro" id="IPR015242">
    <property type="entry name" value="Ydc2_cat"/>
</dbReference>
<organism evidence="4 5">
    <name type="scientific">Hortaea werneckii EXF-2000</name>
    <dbReference type="NCBI Taxonomy" id="1157616"/>
    <lineage>
        <taxon>Eukaryota</taxon>
        <taxon>Fungi</taxon>
        <taxon>Dikarya</taxon>
        <taxon>Ascomycota</taxon>
        <taxon>Pezizomycotina</taxon>
        <taxon>Dothideomycetes</taxon>
        <taxon>Dothideomycetidae</taxon>
        <taxon>Mycosphaerellales</taxon>
        <taxon>Teratosphaeriaceae</taxon>
        <taxon>Hortaea</taxon>
    </lineage>
</organism>
<keyword evidence="5" id="KW-1185">Reference proteome</keyword>
<comment type="caution">
    <text evidence="4">The sequence shown here is derived from an EMBL/GenBank/DDBJ whole genome shotgun (WGS) entry which is preliminary data.</text>
</comment>
<keyword evidence="1" id="KW-0732">Signal</keyword>
<evidence type="ECO:0000256" key="1">
    <source>
        <dbReference type="SAM" id="SignalP"/>
    </source>
</evidence>
<dbReference type="InterPro" id="IPR047801">
    <property type="entry name" value="Peptidase_C45"/>
</dbReference>
<dbReference type="NCBIfam" id="NF040521">
    <property type="entry name" value="C45_proenzyme"/>
    <property type="match status" value="1"/>
</dbReference>
<dbReference type="InterPro" id="IPR012337">
    <property type="entry name" value="RNaseH-like_sf"/>
</dbReference>
<dbReference type="Proteomes" id="UP000194280">
    <property type="component" value="Unassembled WGS sequence"/>
</dbReference>
<dbReference type="Gene3D" id="3.60.60.10">
    <property type="entry name" value="Penicillin V Acylase, Chain A"/>
    <property type="match status" value="1"/>
</dbReference>
<dbReference type="VEuPathDB" id="FungiDB:BTJ68_15031"/>
<dbReference type="InParanoid" id="A0A1Z5SNG4"/>
<name>A0A1Z5SNG4_HORWE</name>
<gene>
    <name evidence="4" type="ORF">BTJ68_15031</name>
</gene>